<accession>A0A451ACS5</accession>
<gene>
    <name evidence="1" type="ORF">BECKTUN1418D_GA0071000_12275</name>
</gene>
<dbReference type="AlphaFoldDB" id="A0A451ACS5"/>
<organism evidence="1">
    <name type="scientific">Candidatus Kentrum sp. TUN</name>
    <dbReference type="NCBI Taxonomy" id="2126343"/>
    <lineage>
        <taxon>Bacteria</taxon>
        <taxon>Pseudomonadati</taxon>
        <taxon>Pseudomonadota</taxon>
        <taxon>Gammaproteobacteria</taxon>
        <taxon>Candidatus Kentrum</taxon>
    </lineage>
</organism>
<dbReference type="EMBL" id="CAADFX010000227">
    <property type="protein sequence ID" value="VFK63819.1"/>
    <property type="molecule type" value="Genomic_DNA"/>
</dbReference>
<name>A0A451ACS5_9GAMM</name>
<protein>
    <submittedName>
        <fullName evidence="1">Uncharacterized protein</fullName>
    </submittedName>
</protein>
<proteinExistence type="predicted"/>
<evidence type="ECO:0000313" key="1">
    <source>
        <dbReference type="EMBL" id="VFK63819.1"/>
    </source>
</evidence>
<reference evidence="1" key="1">
    <citation type="submission" date="2019-02" db="EMBL/GenBank/DDBJ databases">
        <authorList>
            <person name="Gruber-Vodicka R. H."/>
            <person name="Seah K. B. B."/>
        </authorList>
    </citation>
    <scope>NUCLEOTIDE SEQUENCE</scope>
    <source>
        <strain evidence="1">BECK_BY1</strain>
    </source>
</reference>
<sequence>MPKKSLVQRIEVDQAQKAHNCQTNAKHRIERGNRRLKVYVDRRHDHYCLDCGLKIIQQDITKLEKLHTALLEGIEQGKVV</sequence>